<keyword evidence="1" id="KW-0472">Membrane</keyword>
<keyword evidence="1" id="KW-0812">Transmembrane</keyword>
<sequence>MSNNIYAAPLANLDEQPRAALDDRFYVVATRKMLILFFLTMGMYQLYWYYKNWALYDRATAARLWPIPRAVFALFSTHSLFRRIGEHDPSGKRGPWDSGSYAAAMVFLLVVGYVLAWAGRDSFFFDVINMFLLLLIGLLMKQVQLEVNARCGDPAGAGNREFTGANYAWCVFGGMLWLLVLAGWLLPLPAEGNL</sequence>
<name>A0A6N9HQ94_9BURK</name>
<protein>
    <recommendedName>
        <fullName evidence="4">DUF4234 domain-containing protein</fullName>
    </recommendedName>
</protein>
<dbReference type="EMBL" id="WWCJ01000029">
    <property type="protein sequence ID" value="MYN05423.1"/>
    <property type="molecule type" value="Genomic_DNA"/>
</dbReference>
<feature type="transmembrane region" description="Helical" evidence="1">
    <location>
        <begin position="167"/>
        <end position="186"/>
    </location>
</feature>
<keyword evidence="3" id="KW-1185">Reference proteome</keyword>
<organism evidence="2 3">
    <name type="scientific">Pseudoduganella guangdongensis</name>
    <dbReference type="NCBI Taxonomy" id="2692179"/>
    <lineage>
        <taxon>Bacteria</taxon>
        <taxon>Pseudomonadati</taxon>
        <taxon>Pseudomonadota</taxon>
        <taxon>Betaproteobacteria</taxon>
        <taxon>Burkholderiales</taxon>
        <taxon>Oxalobacteraceae</taxon>
        <taxon>Telluria group</taxon>
        <taxon>Pseudoduganella</taxon>
    </lineage>
</organism>
<proteinExistence type="predicted"/>
<feature type="transmembrane region" description="Helical" evidence="1">
    <location>
        <begin position="101"/>
        <end position="117"/>
    </location>
</feature>
<dbReference type="RefSeq" id="WP_161028370.1">
    <property type="nucleotide sequence ID" value="NZ_WWCJ01000029.1"/>
</dbReference>
<evidence type="ECO:0000313" key="2">
    <source>
        <dbReference type="EMBL" id="MYN05423.1"/>
    </source>
</evidence>
<comment type="caution">
    <text evidence="2">The sequence shown here is derived from an EMBL/GenBank/DDBJ whole genome shotgun (WGS) entry which is preliminary data.</text>
</comment>
<evidence type="ECO:0008006" key="4">
    <source>
        <dbReference type="Google" id="ProtNLM"/>
    </source>
</evidence>
<keyword evidence="1" id="KW-1133">Transmembrane helix</keyword>
<gene>
    <name evidence="2" type="ORF">GTP41_25330</name>
</gene>
<feature type="transmembrane region" description="Helical" evidence="1">
    <location>
        <begin position="33"/>
        <end position="50"/>
    </location>
</feature>
<evidence type="ECO:0000313" key="3">
    <source>
        <dbReference type="Proteomes" id="UP000448575"/>
    </source>
</evidence>
<reference evidence="2 3" key="1">
    <citation type="submission" date="2019-12" db="EMBL/GenBank/DDBJ databases">
        <title>Novel species isolated from a subtropical stream in China.</title>
        <authorList>
            <person name="Lu H."/>
        </authorList>
    </citation>
    <scope>NUCLEOTIDE SEQUENCE [LARGE SCALE GENOMIC DNA]</scope>
    <source>
        <strain evidence="2 3">DS3</strain>
    </source>
</reference>
<dbReference type="AlphaFoldDB" id="A0A6N9HQ94"/>
<evidence type="ECO:0000256" key="1">
    <source>
        <dbReference type="SAM" id="Phobius"/>
    </source>
</evidence>
<feature type="transmembrane region" description="Helical" evidence="1">
    <location>
        <begin position="123"/>
        <end position="140"/>
    </location>
</feature>
<accession>A0A6N9HQ94</accession>
<dbReference type="Proteomes" id="UP000448575">
    <property type="component" value="Unassembled WGS sequence"/>
</dbReference>